<organism evidence="1 2">
    <name type="scientific">Hahella chejuensis (strain KCTC 2396)</name>
    <dbReference type="NCBI Taxonomy" id="349521"/>
    <lineage>
        <taxon>Bacteria</taxon>
        <taxon>Pseudomonadati</taxon>
        <taxon>Pseudomonadota</taxon>
        <taxon>Gammaproteobacteria</taxon>
        <taxon>Oceanospirillales</taxon>
        <taxon>Hahellaceae</taxon>
        <taxon>Hahella</taxon>
    </lineage>
</organism>
<dbReference type="Proteomes" id="UP000000238">
    <property type="component" value="Chromosome"/>
</dbReference>
<keyword evidence="2" id="KW-1185">Reference proteome</keyword>
<sequence length="30" mass="2984">MESLDVLAAGTVVDAATCDANASHALHTSL</sequence>
<dbReference type="HOGENOM" id="CLU_3403830_0_0_6"/>
<dbReference type="KEGG" id="hch:HCH_03059"/>
<dbReference type="AlphaFoldDB" id="Q2SHP9"/>
<gene>
    <name evidence="1" type="ordered locus">HCH_03059</name>
</gene>
<protein>
    <submittedName>
        <fullName evidence="1">Uncharacterized protein</fullName>
    </submittedName>
</protein>
<proteinExistence type="predicted"/>
<name>Q2SHP9_HAHCH</name>
<evidence type="ECO:0000313" key="2">
    <source>
        <dbReference type="Proteomes" id="UP000000238"/>
    </source>
</evidence>
<dbReference type="EMBL" id="CP000155">
    <property type="protein sequence ID" value="ABC29825.1"/>
    <property type="molecule type" value="Genomic_DNA"/>
</dbReference>
<evidence type="ECO:0000313" key="1">
    <source>
        <dbReference type="EMBL" id="ABC29825.1"/>
    </source>
</evidence>
<dbReference type="STRING" id="349521.HCH_03059"/>
<accession>Q2SHP9</accession>
<reference evidence="1 2" key="1">
    <citation type="journal article" date="2005" name="Nucleic Acids Res.">
        <title>Genomic blueprint of Hahella chejuensis, a marine microbe producing an algicidal agent.</title>
        <authorList>
            <person name="Jeong H."/>
            <person name="Yim J.H."/>
            <person name="Lee C."/>
            <person name="Choi S.-H."/>
            <person name="Park Y.K."/>
            <person name="Yoon S.H."/>
            <person name="Hur C.-G."/>
            <person name="Kang H.-Y."/>
            <person name="Kim D."/>
            <person name="Lee H.H."/>
            <person name="Park K.H."/>
            <person name="Park S.-H."/>
            <person name="Park H.-S."/>
            <person name="Lee H.K."/>
            <person name="Oh T.K."/>
            <person name="Kim J.F."/>
        </authorList>
    </citation>
    <scope>NUCLEOTIDE SEQUENCE [LARGE SCALE GENOMIC DNA]</scope>
    <source>
        <strain evidence="1 2">KCTC 2396</strain>
    </source>
</reference>